<dbReference type="AlphaFoldDB" id="A0A917P9I8"/>
<organism evidence="2 3">
    <name type="scientific">Streptomyces brasiliensis</name>
    <dbReference type="NCBI Taxonomy" id="1954"/>
    <lineage>
        <taxon>Bacteria</taxon>
        <taxon>Bacillati</taxon>
        <taxon>Actinomycetota</taxon>
        <taxon>Actinomycetes</taxon>
        <taxon>Kitasatosporales</taxon>
        <taxon>Streptomycetaceae</taxon>
        <taxon>Streptomyces</taxon>
    </lineage>
</organism>
<gene>
    <name evidence="2" type="ORF">GCM10010121_092930</name>
</gene>
<keyword evidence="3" id="KW-1185">Reference proteome</keyword>
<protein>
    <submittedName>
        <fullName evidence="2">Uncharacterized protein</fullName>
    </submittedName>
</protein>
<reference evidence="2" key="2">
    <citation type="submission" date="2020-09" db="EMBL/GenBank/DDBJ databases">
        <authorList>
            <person name="Sun Q."/>
            <person name="Ohkuma M."/>
        </authorList>
    </citation>
    <scope>NUCLEOTIDE SEQUENCE</scope>
    <source>
        <strain evidence="2">JCM 3086</strain>
    </source>
</reference>
<comment type="caution">
    <text evidence="2">The sequence shown here is derived from an EMBL/GenBank/DDBJ whole genome shotgun (WGS) entry which is preliminary data.</text>
</comment>
<dbReference type="RefSeq" id="WP_189317338.1">
    <property type="nucleotide sequence ID" value="NZ_BMQA01000099.1"/>
</dbReference>
<feature type="compositionally biased region" description="Polar residues" evidence="1">
    <location>
        <begin position="1"/>
        <end position="15"/>
    </location>
</feature>
<reference evidence="2" key="1">
    <citation type="journal article" date="2014" name="Int. J. Syst. Evol. Microbiol.">
        <title>Complete genome sequence of Corynebacterium casei LMG S-19264T (=DSM 44701T), isolated from a smear-ripened cheese.</title>
        <authorList>
            <consortium name="US DOE Joint Genome Institute (JGI-PGF)"/>
            <person name="Walter F."/>
            <person name="Albersmeier A."/>
            <person name="Kalinowski J."/>
            <person name="Ruckert C."/>
        </authorList>
    </citation>
    <scope>NUCLEOTIDE SEQUENCE</scope>
    <source>
        <strain evidence="2">JCM 3086</strain>
    </source>
</reference>
<sequence length="146" mass="16949">MGGKISTPSDNSGSDTPEDLPNEVEDFPVMWAAPGTIARTLSWQLDPGRADQKRHLTRLIVTDRRPVIVRLPFDKKNFEAIDDEVLWERPRTDISVVELKDFKDGKDFKISFVDGSWCRFRCTWQKRLTRPNLIFNRTMWITAGLR</sequence>
<dbReference type="EMBL" id="BMQA01000099">
    <property type="protein sequence ID" value="GGJ67624.1"/>
    <property type="molecule type" value="Genomic_DNA"/>
</dbReference>
<evidence type="ECO:0000313" key="3">
    <source>
        <dbReference type="Proteomes" id="UP000657574"/>
    </source>
</evidence>
<proteinExistence type="predicted"/>
<feature type="region of interest" description="Disordered" evidence="1">
    <location>
        <begin position="1"/>
        <end position="22"/>
    </location>
</feature>
<accession>A0A917P9I8</accession>
<evidence type="ECO:0000313" key="2">
    <source>
        <dbReference type="EMBL" id="GGJ67624.1"/>
    </source>
</evidence>
<name>A0A917P9I8_9ACTN</name>
<dbReference type="Proteomes" id="UP000657574">
    <property type="component" value="Unassembled WGS sequence"/>
</dbReference>
<evidence type="ECO:0000256" key="1">
    <source>
        <dbReference type="SAM" id="MobiDB-lite"/>
    </source>
</evidence>